<protein>
    <recommendedName>
        <fullName evidence="3">RNase H type-1 domain-containing protein</fullName>
    </recommendedName>
</protein>
<feature type="signal peptide" evidence="1">
    <location>
        <begin position="1"/>
        <end position="21"/>
    </location>
</feature>
<evidence type="ECO:0000313" key="2">
    <source>
        <dbReference type="EnsemblMetazoa" id="Aqu2.1.22004_001"/>
    </source>
</evidence>
<name>A0A1X7U387_AMPQE</name>
<keyword evidence="1" id="KW-0732">Signal</keyword>
<accession>A0A1X7U387</accession>
<evidence type="ECO:0008006" key="3">
    <source>
        <dbReference type="Google" id="ProtNLM"/>
    </source>
</evidence>
<reference evidence="2" key="1">
    <citation type="submission" date="2017-05" db="UniProtKB">
        <authorList>
            <consortium name="EnsemblMetazoa"/>
        </authorList>
    </citation>
    <scope>IDENTIFICATION</scope>
</reference>
<dbReference type="EnsemblMetazoa" id="Aqu2.1.22004_001">
    <property type="protein sequence ID" value="Aqu2.1.22004_001"/>
    <property type="gene ID" value="Aqu2.1.22004"/>
</dbReference>
<organism evidence="2">
    <name type="scientific">Amphimedon queenslandica</name>
    <name type="common">Sponge</name>
    <dbReference type="NCBI Taxonomy" id="400682"/>
    <lineage>
        <taxon>Eukaryota</taxon>
        <taxon>Metazoa</taxon>
        <taxon>Porifera</taxon>
        <taxon>Demospongiae</taxon>
        <taxon>Heteroscleromorpha</taxon>
        <taxon>Haplosclerida</taxon>
        <taxon>Niphatidae</taxon>
        <taxon>Amphimedon</taxon>
    </lineage>
</organism>
<dbReference type="PANTHER" id="PTHR33050">
    <property type="entry name" value="REVERSE TRANSCRIPTASE DOMAIN-CONTAINING PROTEIN"/>
    <property type="match status" value="1"/>
</dbReference>
<feature type="chain" id="PRO_5010853267" description="RNase H type-1 domain-containing protein" evidence="1">
    <location>
        <begin position="22"/>
        <end position="142"/>
    </location>
</feature>
<sequence length="142" mass="15578">MGMRRVLATLLAGCKVAAAVAEVLYPGQELIPVVMAAALWGQYWRGKLVQFRVDNMAVVNILKGLYSRDNHLMHLVRLLVFFTSRYDFWFGAIHIKGAHNTLADALSRDNIPLFFSQAPASANPNSAAVPEALLVLLALEAS</sequence>
<dbReference type="AlphaFoldDB" id="A0A1X7U387"/>
<proteinExistence type="predicted"/>
<dbReference type="OrthoDB" id="10058284at2759"/>
<evidence type="ECO:0000256" key="1">
    <source>
        <dbReference type="SAM" id="SignalP"/>
    </source>
</evidence>
<dbReference type="InParanoid" id="A0A1X7U387"/>
<dbReference type="PANTHER" id="PTHR33050:SF8">
    <property type="entry name" value="REVERSE TRANSCRIPTASE DOMAIN-CONTAINING PROTEIN"/>
    <property type="match status" value="1"/>
</dbReference>
<dbReference type="InterPro" id="IPR052055">
    <property type="entry name" value="Hepadnavirus_pol/RT"/>
</dbReference>